<feature type="region of interest" description="Disordered" evidence="1">
    <location>
        <begin position="67"/>
        <end position="88"/>
    </location>
</feature>
<evidence type="ECO:0000313" key="2">
    <source>
        <dbReference type="EMBL" id="TNN30889.1"/>
    </source>
</evidence>
<protein>
    <submittedName>
        <fullName evidence="2">Uncharacterized protein</fullName>
    </submittedName>
</protein>
<dbReference type="AlphaFoldDB" id="A0A4Z2EQ12"/>
<feature type="region of interest" description="Disordered" evidence="1">
    <location>
        <begin position="1"/>
        <end position="23"/>
    </location>
</feature>
<evidence type="ECO:0000313" key="3">
    <source>
        <dbReference type="Proteomes" id="UP000314294"/>
    </source>
</evidence>
<dbReference type="EMBL" id="SRLO01004021">
    <property type="protein sequence ID" value="TNN30889.1"/>
    <property type="molecule type" value="Genomic_DNA"/>
</dbReference>
<proteinExistence type="predicted"/>
<reference evidence="2 3" key="1">
    <citation type="submission" date="2019-03" db="EMBL/GenBank/DDBJ databases">
        <title>First draft genome of Liparis tanakae, snailfish: a comprehensive survey of snailfish specific genes.</title>
        <authorList>
            <person name="Kim W."/>
            <person name="Song I."/>
            <person name="Jeong J.-H."/>
            <person name="Kim D."/>
            <person name="Kim S."/>
            <person name="Ryu S."/>
            <person name="Song J.Y."/>
            <person name="Lee S.K."/>
        </authorList>
    </citation>
    <scope>NUCLEOTIDE SEQUENCE [LARGE SCALE GENOMIC DNA]</scope>
    <source>
        <tissue evidence="2">Muscle</tissue>
    </source>
</reference>
<evidence type="ECO:0000256" key="1">
    <source>
        <dbReference type="SAM" id="MobiDB-lite"/>
    </source>
</evidence>
<keyword evidence="3" id="KW-1185">Reference proteome</keyword>
<gene>
    <name evidence="2" type="ORF">EYF80_058959</name>
</gene>
<comment type="caution">
    <text evidence="2">The sequence shown here is derived from an EMBL/GenBank/DDBJ whole genome shotgun (WGS) entry which is preliminary data.</text>
</comment>
<name>A0A4Z2EQ12_9TELE</name>
<sequence>MSEVTGCQRSRDVRGHGMSEVTGCQRSRMGRDLKLDLEPNICTHLFPETLQRHSLCWDYVAQLPVSARRPKQSEEEAEKSNLANRSSKRVHMSDYGYQKVIKGFHICAPRCQPQDSECVAGMLR</sequence>
<dbReference type="Proteomes" id="UP000314294">
    <property type="component" value="Unassembled WGS sequence"/>
</dbReference>
<accession>A0A4Z2EQ12</accession>
<organism evidence="2 3">
    <name type="scientific">Liparis tanakae</name>
    <name type="common">Tanaka's snailfish</name>
    <dbReference type="NCBI Taxonomy" id="230148"/>
    <lineage>
        <taxon>Eukaryota</taxon>
        <taxon>Metazoa</taxon>
        <taxon>Chordata</taxon>
        <taxon>Craniata</taxon>
        <taxon>Vertebrata</taxon>
        <taxon>Euteleostomi</taxon>
        <taxon>Actinopterygii</taxon>
        <taxon>Neopterygii</taxon>
        <taxon>Teleostei</taxon>
        <taxon>Neoteleostei</taxon>
        <taxon>Acanthomorphata</taxon>
        <taxon>Eupercaria</taxon>
        <taxon>Perciformes</taxon>
        <taxon>Cottioidei</taxon>
        <taxon>Cottales</taxon>
        <taxon>Liparidae</taxon>
        <taxon>Liparis</taxon>
    </lineage>
</organism>